<name>A0A8B2Z5N4_9LACO</name>
<dbReference type="InterPro" id="IPR053739">
    <property type="entry name" value="Bact_Immunity_Domain_sf"/>
</dbReference>
<evidence type="ECO:0000313" key="1">
    <source>
        <dbReference type="EMBL" id="RGK47281.1"/>
    </source>
</evidence>
<reference evidence="1 2" key="1">
    <citation type="submission" date="2018-08" db="EMBL/GenBank/DDBJ databases">
        <title>A genome reference for cultivated species of the human gut microbiota.</title>
        <authorList>
            <person name="Zou Y."/>
            <person name="Xue W."/>
            <person name="Luo G."/>
        </authorList>
    </citation>
    <scope>NUCLEOTIDE SEQUENCE [LARGE SCALE GENOMIC DNA]</scope>
    <source>
        <strain evidence="1 2">TF10-9AT</strain>
    </source>
</reference>
<comment type="caution">
    <text evidence="1">The sequence shown here is derived from an EMBL/GenBank/DDBJ whole genome shotgun (WGS) entry which is preliminary data.</text>
</comment>
<evidence type="ECO:0000313" key="2">
    <source>
        <dbReference type="Proteomes" id="UP000260790"/>
    </source>
</evidence>
<sequence length="108" mass="12254">MMFRQINEKEVILMNEKQELALALERFAKACQNDYVNEAVNKTAVNLKKNENVAQEAKWAYQRLNQVMLAEHLKLDDEAKEALATIKKIAESDGAFGGLNTLNATNVW</sequence>
<dbReference type="EMBL" id="QSQR01000003">
    <property type="protein sequence ID" value="RGK47281.1"/>
    <property type="molecule type" value="Genomic_DNA"/>
</dbReference>
<organism evidence="1 2">
    <name type="scientific">Ligilactobacillus ruminis</name>
    <dbReference type="NCBI Taxonomy" id="1623"/>
    <lineage>
        <taxon>Bacteria</taxon>
        <taxon>Bacillati</taxon>
        <taxon>Bacillota</taxon>
        <taxon>Bacilli</taxon>
        <taxon>Lactobacillales</taxon>
        <taxon>Lactobacillaceae</taxon>
        <taxon>Ligilactobacillus</taxon>
    </lineage>
</organism>
<dbReference type="Proteomes" id="UP000260790">
    <property type="component" value="Unassembled WGS sequence"/>
</dbReference>
<dbReference type="AlphaFoldDB" id="A0A8B2Z5N4"/>
<gene>
    <name evidence="1" type="ORF">DXD09_04915</name>
</gene>
<accession>A0A8B2Z5N4</accession>
<protein>
    <submittedName>
        <fullName evidence="1">Bacteriocin immunity protein</fullName>
    </submittedName>
</protein>
<dbReference type="Gene3D" id="1.20.1440.140">
    <property type="match status" value="1"/>
</dbReference>
<proteinExistence type="predicted"/>